<dbReference type="SUPFAM" id="SSF46938">
    <property type="entry name" value="CRAL/TRIO N-terminal domain"/>
    <property type="match status" value="1"/>
</dbReference>
<dbReference type="AlphaFoldDB" id="A0A6H5I9J7"/>
<dbReference type="SUPFAM" id="SSF52087">
    <property type="entry name" value="CRAL/TRIO domain"/>
    <property type="match status" value="1"/>
</dbReference>
<evidence type="ECO:0000313" key="2">
    <source>
        <dbReference type="EMBL" id="CAB0033358.1"/>
    </source>
</evidence>
<dbReference type="GO" id="GO:1902936">
    <property type="term" value="F:phosphatidylinositol bisphosphate binding"/>
    <property type="evidence" value="ECO:0007669"/>
    <property type="project" value="TreeGrafter"/>
</dbReference>
<sequence length="309" mass="35276">MPRTRTIDAPAFEEQLERNKELKRADVELLREWCSKNPHLPSDISDNELALFLHSNYYKVEPAKASLDTFYTFRSHVPEFFADRDPVESRALRKMFDTLCMITLHGTTPEGYAVMFGKLLDCNSANYNYNDNIRYFGMSVDVLMHEKGSLNPGLVIVFDVEGASLGHAAHFSPSSFNKFLFYLTKALPVRLKALHYINTSSVMDFMLTLMKPFMNKSLMDLLHLHSSPESLDKFVPLHILPDEYGGKAGALLDLHKSQIAKLEAYRDWFLEDERSGRVDESKRIGEPMNPTKLYGGSRAKANLQKLDID</sequence>
<dbReference type="InterPro" id="IPR036273">
    <property type="entry name" value="CRAL/TRIO_N_dom_sf"/>
</dbReference>
<evidence type="ECO:0000259" key="1">
    <source>
        <dbReference type="PROSITE" id="PS50191"/>
    </source>
</evidence>
<dbReference type="Gene3D" id="3.40.525.10">
    <property type="entry name" value="CRAL-TRIO lipid binding domain"/>
    <property type="match status" value="1"/>
</dbReference>
<feature type="domain" description="CRAL-TRIO" evidence="1">
    <location>
        <begin position="92"/>
        <end position="252"/>
    </location>
</feature>
<evidence type="ECO:0000313" key="3">
    <source>
        <dbReference type="Proteomes" id="UP000479190"/>
    </source>
</evidence>
<protein>
    <recommendedName>
        <fullName evidence="1">CRAL-TRIO domain-containing protein</fullName>
    </recommendedName>
</protein>
<dbReference type="InterPro" id="IPR036865">
    <property type="entry name" value="CRAL-TRIO_dom_sf"/>
</dbReference>
<reference evidence="2 3" key="1">
    <citation type="submission" date="2020-02" db="EMBL/GenBank/DDBJ databases">
        <authorList>
            <person name="Ferguson B K."/>
        </authorList>
    </citation>
    <scope>NUCLEOTIDE SEQUENCE [LARGE SCALE GENOMIC DNA]</scope>
</reference>
<dbReference type="EMBL" id="CADCXV010000707">
    <property type="protein sequence ID" value="CAB0033358.1"/>
    <property type="molecule type" value="Genomic_DNA"/>
</dbReference>
<proteinExistence type="predicted"/>
<dbReference type="Pfam" id="PF00650">
    <property type="entry name" value="CRAL_TRIO"/>
    <property type="match status" value="1"/>
</dbReference>
<dbReference type="PANTHER" id="PTHR10174">
    <property type="entry name" value="ALPHA-TOCOPHEROL TRANSFER PROTEIN-RELATED"/>
    <property type="match status" value="1"/>
</dbReference>
<dbReference type="PROSITE" id="PS50191">
    <property type="entry name" value="CRAL_TRIO"/>
    <property type="match status" value="1"/>
</dbReference>
<dbReference type="Proteomes" id="UP000479190">
    <property type="component" value="Unassembled WGS sequence"/>
</dbReference>
<dbReference type="CDD" id="cd00170">
    <property type="entry name" value="SEC14"/>
    <property type="match status" value="1"/>
</dbReference>
<name>A0A6H5I9J7_9HYME</name>
<dbReference type="PANTHER" id="PTHR10174:SF213">
    <property type="entry name" value="CRAL-TRIO DOMAIN-CONTAINING PROTEIN"/>
    <property type="match status" value="1"/>
</dbReference>
<dbReference type="SMART" id="SM00516">
    <property type="entry name" value="SEC14"/>
    <property type="match status" value="1"/>
</dbReference>
<accession>A0A6H5I9J7</accession>
<dbReference type="OrthoDB" id="6432525at2759"/>
<dbReference type="GO" id="GO:0016020">
    <property type="term" value="C:membrane"/>
    <property type="evidence" value="ECO:0007669"/>
    <property type="project" value="TreeGrafter"/>
</dbReference>
<gene>
    <name evidence="2" type="ORF">TBRA_LOCUS5272</name>
</gene>
<keyword evidence="3" id="KW-1185">Reference proteome</keyword>
<dbReference type="PRINTS" id="PR00180">
    <property type="entry name" value="CRETINALDHBP"/>
</dbReference>
<organism evidence="2 3">
    <name type="scientific">Trichogramma brassicae</name>
    <dbReference type="NCBI Taxonomy" id="86971"/>
    <lineage>
        <taxon>Eukaryota</taxon>
        <taxon>Metazoa</taxon>
        <taxon>Ecdysozoa</taxon>
        <taxon>Arthropoda</taxon>
        <taxon>Hexapoda</taxon>
        <taxon>Insecta</taxon>
        <taxon>Pterygota</taxon>
        <taxon>Neoptera</taxon>
        <taxon>Endopterygota</taxon>
        <taxon>Hymenoptera</taxon>
        <taxon>Apocrita</taxon>
        <taxon>Proctotrupomorpha</taxon>
        <taxon>Chalcidoidea</taxon>
        <taxon>Trichogrammatidae</taxon>
        <taxon>Trichogramma</taxon>
    </lineage>
</organism>
<dbReference type="InterPro" id="IPR001251">
    <property type="entry name" value="CRAL-TRIO_dom"/>
</dbReference>